<keyword evidence="3" id="KW-1185">Reference proteome</keyword>
<proteinExistence type="predicted"/>
<feature type="compositionally biased region" description="Basic and acidic residues" evidence="1">
    <location>
        <begin position="142"/>
        <end position="160"/>
    </location>
</feature>
<gene>
    <name evidence="2" type="ORF">E4U57_005967</name>
</gene>
<evidence type="ECO:0000313" key="2">
    <source>
        <dbReference type="EMBL" id="KAG5952610.1"/>
    </source>
</evidence>
<protein>
    <submittedName>
        <fullName evidence="2">Uncharacterized protein</fullName>
    </submittedName>
</protein>
<feature type="region of interest" description="Disordered" evidence="1">
    <location>
        <begin position="118"/>
        <end position="171"/>
    </location>
</feature>
<reference evidence="2 3" key="1">
    <citation type="journal article" date="2020" name="bioRxiv">
        <title>Whole genome comparisons of ergot fungi reveals the divergence and evolution of species within the genus Claviceps are the result of varying mechanisms driving genome evolution and host range expansion.</title>
        <authorList>
            <person name="Wyka S.A."/>
            <person name="Mondo S.J."/>
            <person name="Liu M."/>
            <person name="Dettman J."/>
            <person name="Nalam V."/>
            <person name="Broders K.D."/>
        </authorList>
    </citation>
    <scope>NUCLEOTIDE SEQUENCE [LARGE SCALE GENOMIC DNA]</scope>
    <source>
        <strain evidence="2 3">LM583</strain>
    </source>
</reference>
<sequence length="202" mass="23204">MSNQKYPRYYLHKGDAFDMNSKLDRSKRATERALKLMKVAYTAVKSVAKQEPEEILLRGGFHYTTLFKGERVKDTRGWHSTISYKLKHHVNGRRHIAGHVYVDSPTTANVTDWQFDEEKDDAAPKAQLKDKPDSNGPDPTTNEDHKKKGREKAKETKPGESQKPAWPDMEQLWGVPDELVCQMHLTLSKKTRRNVPSSSRES</sequence>
<comment type="caution">
    <text evidence="2">The sequence shown here is derived from an EMBL/GenBank/DDBJ whole genome shotgun (WGS) entry which is preliminary data.</text>
</comment>
<evidence type="ECO:0000256" key="1">
    <source>
        <dbReference type="SAM" id="MobiDB-lite"/>
    </source>
</evidence>
<accession>A0ABQ7P4J5</accession>
<feature type="compositionally biased region" description="Basic and acidic residues" evidence="1">
    <location>
        <begin position="121"/>
        <end position="133"/>
    </location>
</feature>
<dbReference type="EMBL" id="SRPR01000492">
    <property type="protein sequence ID" value="KAG5952610.1"/>
    <property type="molecule type" value="Genomic_DNA"/>
</dbReference>
<organism evidence="2 3">
    <name type="scientific">Claviceps arundinis</name>
    <dbReference type="NCBI Taxonomy" id="1623583"/>
    <lineage>
        <taxon>Eukaryota</taxon>
        <taxon>Fungi</taxon>
        <taxon>Dikarya</taxon>
        <taxon>Ascomycota</taxon>
        <taxon>Pezizomycotina</taxon>
        <taxon>Sordariomycetes</taxon>
        <taxon>Hypocreomycetidae</taxon>
        <taxon>Hypocreales</taxon>
        <taxon>Clavicipitaceae</taxon>
        <taxon>Claviceps</taxon>
    </lineage>
</organism>
<evidence type="ECO:0000313" key="3">
    <source>
        <dbReference type="Proteomes" id="UP000742024"/>
    </source>
</evidence>
<name>A0ABQ7P4J5_9HYPO</name>
<dbReference type="Proteomes" id="UP000742024">
    <property type="component" value="Unassembled WGS sequence"/>
</dbReference>